<protein>
    <submittedName>
        <fullName evidence="7">ABC transporter substrate-binding protein</fullName>
    </submittedName>
</protein>
<dbReference type="Proteomes" id="UP000245202">
    <property type="component" value="Unassembled WGS sequence"/>
</dbReference>
<dbReference type="InterPro" id="IPR006059">
    <property type="entry name" value="SBP"/>
</dbReference>
<feature type="chain" id="PRO_5038807622" evidence="6">
    <location>
        <begin position="20"/>
        <end position="442"/>
    </location>
</feature>
<dbReference type="RefSeq" id="WP_108996054.1">
    <property type="nucleotide sequence ID" value="NZ_BDQX01000430.1"/>
</dbReference>
<dbReference type="AlphaFoldDB" id="A0A2R5F1C2"/>
<keyword evidence="8" id="KW-1185">Reference proteome</keyword>
<feature type="signal peptide" evidence="6">
    <location>
        <begin position="1"/>
        <end position="19"/>
    </location>
</feature>
<evidence type="ECO:0000313" key="8">
    <source>
        <dbReference type="Proteomes" id="UP000245202"/>
    </source>
</evidence>
<keyword evidence="2 6" id="KW-0732">Signal</keyword>
<evidence type="ECO:0000256" key="1">
    <source>
        <dbReference type="ARBA" id="ARBA00022475"/>
    </source>
</evidence>
<keyword evidence="1" id="KW-1003">Cell membrane</keyword>
<name>A0A2R5F1C2_9BACL</name>
<dbReference type="PROSITE" id="PS51257">
    <property type="entry name" value="PROKAR_LIPOPROTEIN"/>
    <property type="match status" value="1"/>
</dbReference>
<dbReference type="PANTHER" id="PTHR43649">
    <property type="entry name" value="ARABINOSE-BINDING PROTEIN-RELATED"/>
    <property type="match status" value="1"/>
</dbReference>
<comment type="caution">
    <text evidence="7">The sequence shown here is derived from an EMBL/GenBank/DDBJ whole genome shotgun (WGS) entry which is preliminary data.</text>
</comment>
<sequence>MKKPIVSVGIGVILLAVLAACGTNNDEGKEAGAEEKTQITLWHNFNGNDLRSLAMRSLIETFQINNPQIELKVEKFVSDGYRAKVMEAAKADNLPDVFVMWSGSMTSDFAQAGLIQPINELLGEYPEWRDGFMPGSLEAFTEGGNTYSAPMGLTPTSILYYNKSIFLEQKLTVPQTWEQLLDVIRKLNDKGIAPIALGNKAGWVAQSSIFSSLADRVTGTDWFMKAIAQEGAAYTDRVFVDALTYMQELAEAGAFQKGYANMDNLEMELLFARGEAAMMIDGGWALTNMAANATNEELRRIGATVLPSMPEGLGNSRSVSGVTGIGMGLSSKAQDERKEAALALIYAMSGPEAQRKTLESNQLVSYKIDLDRNKVSSIFAEVYELVTSVDFTPVYDVYLSSETAEVLNEGLKKLLAGTAEPEEVAASLQEAHVRSAEPARSE</sequence>
<dbReference type="Gene3D" id="3.40.190.10">
    <property type="entry name" value="Periplasmic binding protein-like II"/>
    <property type="match status" value="2"/>
</dbReference>
<evidence type="ECO:0000256" key="3">
    <source>
        <dbReference type="ARBA" id="ARBA00023136"/>
    </source>
</evidence>
<dbReference type="SUPFAM" id="SSF53850">
    <property type="entry name" value="Periplasmic binding protein-like II"/>
    <property type="match status" value="1"/>
</dbReference>
<evidence type="ECO:0000256" key="5">
    <source>
        <dbReference type="ARBA" id="ARBA00023288"/>
    </source>
</evidence>
<dbReference type="InterPro" id="IPR050490">
    <property type="entry name" value="Bact_solute-bd_prot1"/>
</dbReference>
<keyword evidence="5" id="KW-0449">Lipoprotein</keyword>
<evidence type="ECO:0000313" key="7">
    <source>
        <dbReference type="EMBL" id="GBG11849.1"/>
    </source>
</evidence>
<organism evidence="7 8">
    <name type="scientific">Paenibacillus agaridevorans</name>
    <dbReference type="NCBI Taxonomy" id="171404"/>
    <lineage>
        <taxon>Bacteria</taxon>
        <taxon>Bacillati</taxon>
        <taxon>Bacillota</taxon>
        <taxon>Bacilli</taxon>
        <taxon>Bacillales</taxon>
        <taxon>Paenibacillaceae</taxon>
        <taxon>Paenibacillus</taxon>
    </lineage>
</organism>
<evidence type="ECO:0000256" key="4">
    <source>
        <dbReference type="ARBA" id="ARBA00023139"/>
    </source>
</evidence>
<reference evidence="7 8" key="1">
    <citation type="submission" date="2017-08" db="EMBL/GenBank/DDBJ databases">
        <title>Substantial Increase in Enzyme Production by Combined Drug-Resistance Mutations in Paenibacillus agaridevorans.</title>
        <authorList>
            <person name="Tanaka Y."/>
            <person name="Funane K."/>
            <person name="Hosaka T."/>
            <person name="Shiwa Y."/>
            <person name="Fujita N."/>
            <person name="Miyazaki T."/>
            <person name="Yoshikawa H."/>
            <person name="Murakami K."/>
            <person name="Kasahara K."/>
            <person name="Inaoka T."/>
            <person name="Hiraga Y."/>
            <person name="Ochi K."/>
        </authorList>
    </citation>
    <scope>NUCLEOTIDE SEQUENCE [LARGE SCALE GENOMIC DNA]</scope>
    <source>
        <strain evidence="7 8">T-3040</strain>
    </source>
</reference>
<proteinExistence type="predicted"/>
<dbReference type="PANTHER" id="PTHR43649:SF33">
    <property type="entry name" value="POLYGALACTURONAN_RHAMNOGALACTURONAN-BINDING PROTEIN YTCQ"/>
    <property type="match status" value="1"/>
</dbReference>
<evidence type="ECO:0000256" key="6">
    <source>
        <dbReference type="SAM" id="SignalP"/>
    </source>
</evidence>
<evidence type="ECO:0000256" key="2">
    <source>
        <dbReference type="ARBA" id="ARBA00022729"/>
    </source>
</evidence>
<dbReference type="Pfam" id="PF13416">
    <property type="entry name" value="SBP_bac_8"/>
    <property type="match status" value="1"/>
</dbReference>
<keyword evidence="3" id="KW-0472">Membrane</keyword>
<keyword evidence="4" id="KW-0564">Palmitate</keyword>
<accession>A0A2R5F1C2</accession>
<dbReference type="EMBL" id="BDQX01000430">
    <property type="protein sequence ID" value="GBG11849.1"/>
    <property type="molecule type" value="Genomic_DNA"/>
</dbReference>
<gene>
    <name evidence="7" type="ORF">PAT3040_06699</name>
</gene>